<feature type="transmembrane region" description="Helical" evidence="8">
    <location>
        <begin position="227"/>
        <end position="254"/>
    </location>
</feature>
<dbReference type="OrthoDB" id="266913at2"/>
<dbReference type="InterPro" id="IPR047817">
    <property type="entry name" value="ABC2_TM_bact-type"/>
</dbReference>
<dbReference type="GO" id="GO:0005886">
    <property type="term" value="C:plasma membrane"/>
    <property type="evidence" value="ECO:0007669"/>
    <property type="project" value="UniProtKB-SubCell"/>
</dbReference>
<proteinExistence type="inferred from homology"/>
<feature type="transmembrane region" description="Helical" evidence="8">
    <location>
        <begin position="349"/>
        <end position="371"/>
    </location>
</feature>
<evidence type="ECO:0000256" key="3">
    <source>
        <dbReference type="ARBA" id="ARBA00022448"/>
    </source>
</evidence>
<evidence type="ECO:0000256" key="5">
    <source>
        <dbReference type="ARBA" id="ARBA00022692"/>
    </source>
</evidence>
<keyword evidence="5 8" id="KW-0812">Transmembrane</keyword>
<keyword evidence="4" id="KW-1003">Cell membrane</keyword>
<keyword evidence="3" id="KW-0813">Transport</keyword>
<dbReference type="Gene3D" id="3.40.1710.10">
    <property type="entry name" value="abc type-2 transporter like domain"/>
    <property type="match status" value="1"/>
</dbReference>
<evidence type="ECO:0000256" key="1">
    <source>
        <dbReference type="ARBA" id="ARBA00004651"/>
    </source>
</evidence>
<reference evidence="10 11" key="1">
    <citation type="submission" date="2014-06" db="EMBL/GenBank/DDBJ databases">
        <title>Draft genome sequence of Paenibacillus sp. MSt1.</title>
        <authorList>
            <person name="Aw Y.K."/>
            <person name="Ong K.S."/>
            <person name="Gan H.M."/>
            <person name="Lee S.M."/>
        </authorList>
    </citation>
    <scope>NUCLEOTIDE SEQUENCE [LARGE SCALE GENOMIC DNA]</scope>
    <source>
        <strain evidence="10 11">MSt1</strain>
    </source>
</reference>
<comment type="caution">
    <text evidence="10">The sequence shown here is derived from an EMBL/GenBank/DDBJ whole genome shotgun (WGS) entry which is preliminary data.</text>
</comment>
<gene>
    <name evidence="10" type="ORF">ET33_26170</name>
</gene>
<dbReference type="InterPro" id="IPR013525">
    <property type="entry name" value="ABC2_TM"/>
</dbReference>
<dbReference type="RefSeq" id="WP_036677616.1">
    <property type="nucleotide sequence ID" value="NZ_JNVM01000004.1"/>
</dbReference>
<dbReference type="AlphaFoldDB" id="A0A081P9H8"/>
<dbReference type="GO" id="GO:0140359">
    <property type="term" value="F:ABC-type transporter activity"/>
    <property type="evidence" value="ECO:0007669"/>
    <property type="project" value="InterPro"/>
</dbReference>
<sequence>MNSLFIALNLIKRTIGNRRGFLLFIVSPALIVSLIIGLAAKQDEKASVLYINSDKGPVGRHIVQELEYTGRYRLSAAATPDAMRTAVIEQKADAAFIIPEGFSEGLKEGRAMRVELLELSMSEASFTLRMSLDQTIRQVSTAMQALDASGQADDQLNLVLEQVEKHQVRATRTDYGWYASPALGLATGILLMFLMGLVNSSVSIMVEDRKQKTMTRIFTAPVRAYEIMLGNFLGSFAVGTLQIVLVLAFTRYAMNFSYGLPFMKHLLVMECFLLAVIGIGSAVAGLVRNSENIGAVNSMVTAPTCMLGGCFWPVSIMPEFMQKLANFVPQTWAIEAIRRLGSGQGLGDIAMHLGVLGLFALVLLGIGSVVMKPGETEAG</sequence>
<evidence type="ECO:0000256" key="4">
    <source>
        <dbReference type="ARBA" id="ARBA00022475"/>
    </source>
</evidence>
<feature type="transmembrane region" description="Helical" evidence="8">
    <location>
        <begin position="182"/>
        <end position="206"/>
    </location>
</feature>
<dbReference type="PROSITE" id="PS51012">
    <property type="entry name" value="ABC_TM2"/>
    <property type="match status" value="1"/>
</dbReference>
<keyword evidence="6 8" id="KW-1133">Transmembrane helix</keyword>
<name>A0A081P9H8_9BACL</name>
<evidence type="ECO:0000256" key="8">
    <source>
        <dbReference type="SAM" id="Phobius"/>
    </source>
</evidence>
<evidence type="ECO:0000259" key="9">
    <source>
        <dbReference type="PROSITE" id="PS51012"/>
    </source>
</evidence>
<evidence type="ECO:0000256" key="2">
    <source>
        <dbReference type="ARBA" id="ARBA00007783"/>
    </source>
</evidence>
<organism evidence="10 11">
    <name type="scientific">Paenibacillus tyrfis</name>
    <dbReference type="NCBI Taxonomy" id="1501230"/>
    <lineage>
        <taxon>Bacteria</taxon>
        <taxon>Bacillati</taxon>
        <taxon>Bacillota</taxon>
        <taxon>Bacilli</taxon>
        <taxon>Bacillales</taxon>
        <taxon>Paenibacillaceae</taxon>
        <taxon>Paenibacillus</taxon>
    </lineage>
</organism>
<dbReference type="PANTHER" id="PTHR30294">
    <property type="entry name" value="MEMBRANE COMPONENT OF ABC TRANSPORTER YHHJ-RELATED"/>
    <property type="match status" value="1"/>
</dbReference>
<accession>A0A081P9H8</accession>
<feature type="transmembrane region" description="Helical" evidence="8">
    <location>
        <begin position="266"/>
        <end position="287"/>
    </location>
</feature>
<protein>
    <submittedName>
        <fullName evidence="10">ABC transporter</fullName>
    </submittedName>
</protein>
<dbReference type="eggNOG" id="COG0842">
    <property type="taxonomic scope" value="Bacteria"/>
</dbReference>
<evidence type="ECO:0000313" key="10">
    <source>
        <dbReference type="EMBL" id="KEQ27351.1"/>
    </source>
</evidence>
<keyword evidence="7 8" id="KW-0472">Membrane</keyword>
<evidence type="ECO:0000256" key="7">
    <source>
        <dbReference type="ARBA" id="ARBA00023136"/>
    </source>
</evidence>
<evidence type="ECO:0000313" key="11">
    <source>
        <dbReference type="Proteomes" id="UP000028123"/>
    </source>
</evidence>
<feature type="transmembrane region" description="Helical" evidence="8">
    <location>
        <begin position="21"/>
        <end position="40"/>
    </location>
</feature>
<comment type="subcellular location">
    <subcellularLocation>
        <location evidence="1">Cell membrane</location>
        <topology evidence="1">Multi-pass membrane protein</topology>
    </subcellularLocation>
</comment>
<dbReference type="InterPro" id="IPR051449">
    <property type="entry name" value="ABC-2_transporter_component"/>
</dbReference>
<comment type="similarity">
    <text evidence="2">Belongs to the ABC-2 integral membrane protein family.</text>
</comment>
<keyword evidence="11" id="KW-1185">Reference proteome</keyword>
<dbReference type="Pfam" id="PF12698">
    <property type="entry name" value="ABC2_membrane_3"/>
    <property type="match status" value="1"/>
</dbReference>
<dbReference type="EMBL" id="JNVM01000004">
    <property type="protein sequence ID" value="KEQ27351.1"/>
    <property type="molecule type" value="Genomic_DNA"/>
</dbReference>
<dbReference type="PANTHER" id="PTHR30294:SF45">
    <property type="entry name" value="LINEARMYCIN RESISTANCE PERMEASE PROTEIN LNRN"/>
    <property type="match status" value="1"/>
</dbReference>
<dbReference type="Proteomes" id="UP000028123">
    <property type="component" value="Unassembled WGS sequence"/>
</dbReference>
<feature type="domain" description="ABC transmembrane type-2" evidence="9">
    <location>
        <begin position="140"/>
        <end position="374"/>
    </location>
</feature>
<evidence type="ECO:0000256" key="6">
    <source>
        <dbReference type="ARBA" id="ARBA00022989"/>
    </source>
</evidence>
<feature type="transmembrane region" description="Helical" evidence="8">
    <location>
        <begin position="294"/>
        <end position="314"/>
    </location>
</feature>